<dbReference type="OrthoDB" id="5877177at2"/>
<dbReference type="Proteomes" id="UP000324170">
    <property type="component" value="Unassembled WGS sequence"/>
</dbReference>
<feature type="transmembrane region" description="Helical" evidence="1">
    <location>
        <begin position="70"/>
        <end position="88"/>
    </location>
</feature>
<reference evidence="2 4" key="1">
    <citation type="submission" date="2013-07" db="EMBL/GenBank/DDBJ databases">
        <authorList>
            <person name="Genoscope - CEA"/>
        </authorList>
    </citation>
    <scope>NUCLEOTIDE SEQUENCE [LARGE SCALE GENOMIC DNA]</scope>
    <source>
        <strain evidence="2">FRM16</strain>
        <strain evidence="4">FRM16 / DSM 17909</strain>
    </source>
</reference>
<sequence>MPSITMNIHNAIKSLKESGMDESQAEKIVEIIADLQNVSTATKEDLKQTESNLKADLTSIKSDIDWLKKIILTVGVAVVIAAIKYIFVG</sequence>
<evidence type="ECO:0000313" key="4">
    <source>
        <dbReference type="Proteomes" id="UP000032721"/>
    </source>
</evidence>
<keyword evidence="1" id="KW-1133">Transmembrane helix</keyword>
<evidence type="ECO:0000256" key="1">
    <source>
        <dbReference type="SAM" id="Phobius"/>
    </source>
</evidence>
<evidence type="ECO:0000313" key="5">
    <source>
        <dbReference type="Proteomes" id="UP000324170"/>
    </source>
</evidence>
<keyword evidence="5" id="KW-1185">Reference proteome</keyword>
<dbReference type="KEGG" id="xdo:XDD1_2117"/>
<keyword evidence="1" id="KW-0812">Transmembrane</keyword>
<evidence type="ECO:0000313" key="2">
    <source>
        <dbReference type="EMBL" id="CDG17816.1"/>
    </source>
</evidence>
<protein>
    <recommendedName>
        <fullName evidence="6">DUF1640 domain-containing protein</fullName>
    </recommendedName>
</protein>
<dbReference type="Gene3D" id="1.20.5.340">
    <property type="match status" value="1"/>
</dbReference>
<accession>A0A068QT66</accession>
<dbReference type="AlphaFoldDB" id="A0A068QT66"/>
<dbReference type="STRING" id="351671.XDD1_2117"/>
<dbReference type="EMBL" id="FO704550">
    <property type="protein sequence ID" value="CDG17816.1"/>
    <property type="molecule type" value="Genomic_DNA"/>
</dbReference>
<dbReference type="Proteomes" id="UP000032721">
    <property type="component" value="Chromosome"/>
</dbReference>
<dbReference type="EMBL" id="VNHN01000014">
    <property type="protein sequence ID" value="TYP10805.1"/>
    <property type="molecule type" value="Genomic_DNA"/>
</dbReference>
<name>A0A068QT66_9GAMM</name>
<evidence type="ECO:0000313" key="3">
    <source>
        <dbReference type="EMBL" id="TYP10805.1"/>
    </source>
</evidence>
<proteinExistence type="predicted"/>
<dbReference type="HOGENOM" id="CLU_127685_1_2_6"/>
<dbReference type="RefSeq" id="WP_045970755.1">
    <property type="nucleotide sequence ID" value="NZ_CAWMED010000001.1"/>
</dbReference>
<gene>
    <name evidence="3" type="ORF">LY16_01189</name>
    <name evidence="2" type="ORF">XDD1_2117</name>
</gene>
<reference evidence="3 5" key="2">
    <citation type="submission" date="2019-07" db="EMBL/GenBank/DDBJ databases">
        <title>Genomic Encyclopedia of Type Strains, Phase I: the one thousand microbial genomes (KMG-I) project.</title>
        <authorList>
            <person name="Kyrpides N."/>
        </authorList>
    </citation>
    <scope>NUCLEOTIDE SEQUENCE [LARGE SCALE GENOMIC DNA]</scope>
    <source>
        <strain evidence="3 5">DSM 17909</strain>
    </source>
</reference>
<evidence type="ECO:0008006" key="6">
    <source>
        <dbReference type="Google" id="ProtNLM"/>
    </source>
</evidence>
<keyword evidence="1" id="KW-0472">Membrane</keyword>
<organism evidence="2 4">
    <name type="scientific">Xenorhabdus doucetiae</name>
    <dbReference type="NCBI Taxonomy" id="351671"/>
    <lineage>
        <taxon>Bacteria</taxon>
        <taxon>Pseudomonadati</taxon>
        <taxon>Pseudomonadota</taxon>
        <taxon>Gammaproteobacteria</taxon>
        <taxon>Enterobacterales</taxon>
        <taxon>Morganellaceae</taxon>
        <taxon>Xenorhabdus</taxon>
    </lineage>
</organism>